<dbReference type="GeneID" id="40330054"/>
<dbReference type="Gene3D" id="1.25.40.10">
    <property type="entry name" value="Tetratricopeptide repeat domain"/>
    <property type="match status" value="1"/>
</dbReference>
<name>A0A3R7K734_TRYRA</name>
<accession>A0A3R7K734</accession>
<feature type="region of interest" description="Disordered" evidence="1">
    <location>
        <begin position="122"/>
        <end position="153"/>
    </location>
</feature>
<dbReference type="EMBL" id="MKGL01000217">
    <property type="protein sequence ID" value="RNF02828.1"/>
    <property type="molecule type" value="Genomic_DNA"/>
</dbReference>
<dbReference type="Proteomes" id="UP000283634">
    <property type="component" value="Unassembled WGS sequence"/>
</dbReference>
<dbReference type="OrthoDB" id="5986190at2759"/>
<dbReference type="AlphaFoldDB" id="A0A3R7K734"/>
<proteinExistence type="predicted"/>
<reference evidence="2 3" key="1">
    <citation type="journal article" date="2018" name="BMC Genomics">
        <title>Genomic comparison of Trypanosoma conorhini and Trypanosoma rangeli to Trypanosoma cruzi strains of high and low virulence.</title>
        <authorList>
            <person name="Bradwell K.R."/>
            <person name="Koparde V.N."/>
            <person name="Matveyev A.V."/>
            <person name="Serrano M.G."/>
            <person name="Alves J.M."/>
            <person name="Parikh H."/>
            <person name="Huang B."/>
            <person name="Lee V."/>
            <person name="Espinosa-Alvarez O."/>
            <person name="Ortiz P.A."/>
            <person name="Costa-Martins A.G."/>
            <person name="Teixeira M.M."/>
            <person name="Buck G.A."/>
        </authorList>
    </citation>
    <scope>NUCLEOTIDE SEQUENCE [LARGE SCALE GENOMIC DNA]</scope>
    <source>
        <strain evidence="2 3">AM80</strain>
    </source>
</reference>
<sequence length="153" mass="17706">MLYLHREDTENWEKMCQTAFDMYAKTARSNVLPQADVYTAYGQCCHLQRRLQEALKWHEKALNVRRTRWESGEPATAESLNHIARVYVAMKQYASATKYLAGGKKVAYEFTAELTQYLRREVAKTEQQTSPPPPPTHRGVELGEPHRRHTGAR</sequence>
<dbReference type="SUPFAM" id="SSF48452">
    <property type="entry name" value="TPR-like"/>
    <property type="match status" value="1"/>
</dbReference>
<keyword evidence="3" id="KW-1185">Reference proteome</keyword>
<evidence type="ECO:0000313" key="3">
    <source>
        <dbReference type="Proteomes" id="UP000283634"/>
    </source>
</evidence>
<protein>
    <submittedName>
        <fullName evidence="2">TPR-repeat-containing protein</fullName>
    </submittedName>
</protein>
<dbReference type="Pfam" id="PF13424">
    <property type="entry name" value="TPR_12"/>
    <property type="match status" value="1"/>
</dbReference>
<dbReference type="RefSeq" id="XP_029237145.1">
    <property type="nucleotide sequence ID" value="XM_029382976.1"/>
</dbReference>
<evidence type="ECO:0000256" key="1">
    <source>
        <dbReference type="SAM" id="MobiDB-lite"/>
    </source>
</evidence>
<dbReference type="VEuPathDB" id="TriTrypDB:TRSC58_02935"/>
<gene>
    <name evidence="2" type="ORF">TraAM80_06121</name>
</gene>
<dbReference type="InterPro" id="IPR011990">
    <property type="entry name" value="TPR-like_helical_dom_sf"/>
</dbReference>
<comment type="caution">
    <text evidence="2">The sequence shown here is derived from an EMBL/GenBank/DDBJ whole genome shotgun (WGS) entry which is preliminary data.</text>
</comment>
<organism evidence="2 3">
    <name type="scientific">Trypanosoma rangeli</name>
    <dbReference type="NCBI Taxonomy" id="5698"/>
    <lineage>
        <taxon>Eukaryota</taxon>
        <taxon>Discoba</taxon>
        <taxon>Euglenozoa</taxon>
        <taxon>Kinetoplastea</taxon>
        <taxon>Metakinetoplastina</taxon>
        <taxon>Trypanosomatida</taxon>
        <taxon>Trypanosomatidae</taxon>
        <taxon>Trypanosoma</taxon>
        <taxon>Herpetosoma</taxon>
    </lineage>
</organism>
<evidence type="ECO:0000313" key="2">
    <source>
        <dbReference type="EMBL" id="RNF02828.1"/>
    </source>
</evidence>